<dbReference type="InterPro" id="IPR034660">
    <property type="entry name" value="DinB/YfiT-like"/>
</dbReference>
<accession>A0A0D1YH25</accession>
<dbReference type="Gene3D" id="1.20.120.450">
    <property type="entry name" value="dinb family like domain"/>
    <property type="match status" value="1"/>
</dbReference>
<dbReference type="AlphaFoldDB" id="A0A0D1YH25"/>
<reference evidence="2 4" key="1">
    <citation type="submission" date="2015-07" db="EMBL/GenBank/DDBJ databases">
        <title>Fjat-14205 dsm 2895.</title>
        <authorList>
            <person name="Liu B."/>
            <person name="Wang J."/>
            <person name="Zhu Y."/>
            <person name="Liu G."/>
            <person name="Chen Q."/>
            <person name="Chen Z."/>
            <person name="Lan J."/>
            <person name="Che J."/>
            <person name="Ge C."/>
            <person name="Shi H."/>
            <person name="Pan Z."/>
            <person name="Liu X."/>
        </authorList>
    </citation>
    <scope>NUCLEOTIDE SEQUENCE [LARGE SCALE GENOMIC DNA]</scope>
    <source>
        <strain evidence="2 4">DSM 2895</strain>
    </source>
</reference>
<proteinExistence type="predicted"/>
<evidence type="ECO:0000313" key="3">
    <source>
        <dbReference type="EMBL" id="SDJ60078.1"/>
    </source>
</evidence>
<dbReference type="GeneID" id="42306887"/>
<evidence type="ECO:0000259" key="1">
    <source>
        <dbReference type="Pfam" id="PF12867"/>
    </source>
</evidence>
<protein>
    <submittedName>
        <fullName evidence="3">DinB superfamily protein</fullName>
    </submittedName>
</protein>
<reference evidence="3 5" key="2">
    <citation type="submission" date="2016-10" db="EMBL/GenBank/DDBJ databases">
        <authorList>
            <person name="de Groot N.N."/>
        </authorList>
    </citation>
    <scope>NUCLEOTIDE SEQUENCE [LARGE SCALE GENOMIC DNA]</scope>
    <source>
        <strain evidence="3 5">DSM 2895</strain>
    </source>
</reference>
<dbReference type="EMBL" id="FNED01000022">
    <property type="protein sequence ID" value="SDJ60078.1"/>
    <property type="molecule type" value="Genomic_DNA"/>
</dbReference>
<feature type="domain" description="DinB-like" evidence="1">
    <location>
        <begin position="12"/>
        <end position="146"/>
    </location>
</feature>
<organism evidence="2 4">
    <name type="scientific">Aneurinibacillus migulanus</name>
    <name type="common">Bacillus migulanus</name>
    <dbReference type="NCBI Taxonomy" id="47500"/>
    <lineage>
        <taxon>Bacteria</taxon>
        <taxon>Bacillati</taxon>
        <taxon>Bacillota</taxon>
        <taxon>Bacilli</taxon>
        <taxon>Bacillales</taxon>
        <taxon>Paenibacillaceae</taxon>
        <taxon>Aneurinibacillus group</taxon>
        <taxon>Aneurinibacillus</taxon>
    </lineage>
</organism>
<evidence type="ECO:0000313" key="2">
    <source>
        <dbReference type="EMBL" id="KON96944.1"/>
    </source>
</evidence>
<dbReference type="RefSeq" id="WP_043064638.1">
    <property type="nucleotide sequence ID" value="NZ_BJOA01000131.1"/>
</dbReference>
<keyword evidence="4" id="KW-1185">Reference proteome</keyword>
<dbReference type="STRING" id="47500.AF333_17110"/>
<sequence length="157" mass="17758">MSQAIINTAKSVRQLVIRQVQAIPEELFDVQPQPFSNTIRWNVGHIVSCLDFFLSLGFPFDSNLPETYNSLFKPGTRPSDWTDTPPTKEELIQYLSAQLESLSDVSPSTLDKSLKSPIEMGPLRFETVGEVFNFAFIHETMHSSTISCLLKVSQYKE</sequence>
<dbReference type="SUPFAM" id="SSF109854">
    <property type="entry name" value="DinB/YfiT-like putative metalloenzymes"/>
    <property type="match status" value="1"/>
</dbReference>
<gene>
    <name evidence="2" type="ORF">AF333_17110</name>
    <name evidence="3" type="ORF">SAMN04487909_1224</name>
</gene>
<evidence type="ECO:0000313" key="4">
    <source>
        <dbReference type="Proteomes" id="UP000037269"/>
    </source>
</evidence>
<dbReference type="EMBL" id="LGUG01000004">
    <property type="protein sequence ID" value="KON96944.1"/>
    <property type="molecule type" value="Genomic_DNA"/>
</dbReference>
<evidence type="ECO:0000313" key="5">
    <source>
        <dbReference type="Proteomes" id="UP000182836"/>
    </source>
</evidence>
<name>A0A0D1YH25_ANEMI</name>
<dbReference type="Proteomes" id="UP000182836">
    <property type="component" value="Unassembled WGS sequence"/>
</dbReference>
<dbReference type="OrthoDB" id="4295522at2"/>
<dbReference type="Pfam" id="PF12867">
    <property type="entry name" value="DinB_2"/>
    <property type="match status" value="1"/>
</dbReference>
<dbReference type="Proteomes" id="UP000037269">
    <property type="component" value="Unassembled WGS sequence"/>
</dbReference>
<dbReference type="InterPro" id="IPR024775">
    <property type="entry name" value="DinB-like"/>
</dbReference>
<dbReference type="PATRIC" id="fig|47500.8.peg.3912"/>